<evidence type="ECO:0000313" key="3">
    <source>
        <dbReference type="Proteomes" id="UP001234178"/>
    </source>
</evidence>
<feature type="region of interest" description="Disordered" evidence="1">
    <location>
        <begin position="110"/>
        <end position="139"/>
    </location>
</feature>
<feature type="compositionally biased region" description="Polar residues" evidence="1">
    <location>
        <begin position="237"/>
        <end position="254"/>
    </location>
</feature>
<feature type="region of interest" description="Disordered" evidence="1">
    <location>
        <begin position="161"/>
        <end position="180"/>
    </location>
</feature>
<evidence type="ECO:0000313" key="2">
    <source>
        <dbReference type="EMBL" id="KAK4006424.1"/>
    </source>
</evidence>
<proteinExistence type="predicted"/>
<reference evidence="2 3" key="1">
    <citation type="journal article" date="2023" name="Nucleic Acids Res.">
        <title>The hologenome of Daphnia magna reveals possible DNA methylation and microbiome-mediated evolution of the host genome.</title>
        <authorList>
            <person name="Chaturvedi A."/>
            <person name="Li X."/>
            <person name="Dhandapani V."/>
            <person name="Marshall H."/>
            <person name="Kissane S."/>
            <person name="Cuenca-Cambronero M."/>
            <person name="Asole G."/>
            <person name="Calvet F."/>
            <person name="Ruiz-Romero M."/>
            <person name="Marangio P."/>
            <person name="Guigo R."/>
            <person name="Rago D."/>
            <person name="Mirbahai L."/>
            <person name="Eastwood N."/>
            <person name="Colbourne J.K."/>
            <person name="Zhou J."/>
            <person name="Mallon E."/>
            <person name="Orsini L."/>
        </authorList>
    </citation>
    <scope>NUCLEOTIDE SEQUENCE [LARGE SCALE GENOMIC DNA]</scope>
    <source>
        <strain evidence="2">LRV0_1</strain>
    </source>
</reference>
<sequence>MEGNEPLVMEFTSKEGMKKASIPTLADTGSDIDAIRDKIYYAYFPEIPLRPKSPAQSATDSPIICLGTFQATIDWPVHLNDSRQATASVHVLEKLKQAVICNHVAEAGHGTRRVPKSKSQRAEEVPLTRKEESRPIRPNGRISVRIRRNLQSDAWPTMPLLLKGRSHPNKNARIPPSVRAIEETIQRKAGRAKGSRHHPESSAIHHNAMDPRCSPGTEKERRCKILPGLSAAEQVAGRSQIQQPDTSPRSFQDSQRPHRRLQPLQDDLRRAYRQIRRIPSVGRGVSPQSRFDASHQRIPTATKRHRPSMNKHRDTSLNRSSQTIQPARPVHPEANAGAGSKVGTNKHLDGSQRNEQVSDQGVRIPSRPQTLLARQEVSARSTLKSLKATVLHRRTLLDANTSSREQPSRPLPIMHPACGPTIGDDMSSDTSP</sequence>
<gene>
    <name evidence="2" type="ORF">OUZ56_011577</name>
</gene>
<keyword evidence="3" id="KW-1185">Reference proteome</keyword>
<protein>
    <submittedName>
        <fullName evidence="2">Uncharacterized protein</fullName>
    </submittedName>
</protein>
<feature type="compositionally biased region" description="Basic residues" evidence="1">
    <location>
        <begin position="110"/>
        <end position="119"/>
    </location>
</feature>
<accession>A0ABQ9Z0H6</accession>
<comment type="caution">
    <text evidence="2">The sequence shown here is derived from an EMBL/GenBank/DDBJ whole genome shotgun (WGS) entry which is preliminary data.</text>
</comment>
<dbReference type="EMBL" id="JAOYFB010000002">
    <property type="protein sequence ID" value="KAK4006424.1"/>
    <property type="molecule type" value="Genomic_DNA"/>
</dbReference>
<name>A0ABQ9Z0H6_9CRUS</name>
<feature type="compositionally biased region" description="Basic and acidic residues" evidence="1">
    <location>
        <begin position="120"/>
        <end position="135"/>
    </location>
</feature>
<evidence type="ECO:0000256" key="1">
    <source>
        <dbReference type="SAM" id="MobiDB-lite"/>
    </source>
</evidence>
<dbReference type="Proteomes" id="UP001234178">
    <property type="component" value="Unassembled WGS sequence"/>
</dbReference>
<feature type="region of interest" description="Disordered" evidence="1">
    <location>
        <begin position="397"/>
        <end position="432"/>
    </location>
</feature>
<feature type="region of interest" description="Disordered" evidence="1">
    <location>
        <begin position="188"/>
        <end position="372"/>
    </location>
</feature>
<organism evidence="2 3">
    <name type="scientific">Daphnia magna</name>
    <dbReference type="NCBI Taxonomy" id="35525"/>
    <lineage>
        <taxon>Eukaryota</taxon>
        <taxon>Metazoa</taxon>
        <taxon>Ecdysozoa</taxon>
        <taxon>Arthropoda</taxon>
        <taxon>Crustacea</taxon>
        <taxon>Branchiopoda</taxon>
        <taxon>Diplostraca</taxon>
        <taxon>Cladocera</taxon>
        <taxon>Anomopoda</taxon>
        <taxon>Daphniidae</taxon>
        <taxon>Daphnia</taxon>
    </lineage>
</organism>